<feature type="non-terminal residue" evidence="2">
    <location>
        <position position="128"/>
    </location>
</feature>
<sequence length="128" mass="14155">MLPPVIPSALLLLHILENIIPAALFPCTYCLLSYPSHTFSEYSAPCHALPLLSCTYCPLLYHPHSSPAHTAHCYTFHTPLLNILPFIIPSTLFFCTYCPLSYLPHSSPAPLYPPHSSSAHTSPCYTIC</sequence>
<feature type="signal peptide" evidence="1">
    <location>
        <begin position="1"/>
        <end position="22"/>
    </location>
</feature>
<accession>A0ABN9DMA4</accession>
<reference evidence="2" key="1">
    <citation type="submission" date="2023-05" db="EMBL/GenBank/DDBJ databases">
        <authorList>
            <person name="Stuckert A."/>
        </authorList>
    </citation>
    <scope>NUCLEOTIDE SEQUENCE</scope>
</reference>
<feature type="chain" id="PRO_5047161866" evidence="1">
    <location>
        <begin position="23"/>
        <end position="128"/>
    </location>
</feature>
<dbReference type="EMBL" id="CATNWA010014483">
    <property type="protein sequence ID" value="CAI9572312.1"/>
    <property type="molecule type" value="Genomic_DNA"/>
</dbReference>
<name>A0ABN9DMA4_9NEOB</name>
<organism evidence="2 3">
    <name type="scientific">Staurois parvus</name>
    <dbReference type="NCBI Taxonomy" id="386267"/>
    <lineage>
        <taxon>Eukaryota</taxon>
        <taxon>Metazoa</taxon>
        <taxon>Chordata</taxon>
        <taxon>Craniata</taxon>
        <taxon>Vertebrata</taxon>
        <taxon>Euteleostomi</taxon>
        <taxon>Amphibia</taxon>
        <taxon>Batrachia</taxon>
        <taxon>Anura</taxon>
        <taxon>Neobatrachia</taxon>
        <taxon>Ranoidea</taxon>
        <taxon>Ranidae</taxon>
        <taxon>Staurois</taxon>
    </lineage>
</organism>
<dbReference type="Proteomes" id="UP001162483">
    <property type="component" value="Unassembled WGS sequence"/>
</dbReference>
<gene>
    <name evidence="2" type="ORF">SPARVUS_LOCUS7417781</name>
</gene>
<evidence type="ECO:0000313" key="3">
    <source>
        <dbReference type="Proteomes" id="UP001162483"/>
    </source>
</evidence>
<keyword evidence="1" id="KW-0732">Signal</keyword>
<proteinExistence type="predicted"/>
<protein>
    <submittedName>
        <fullName evidence="2">Uncharacterized protein</fullName>
    </submittedName>
</protein>
<evidence type="ECO:0000313" key="2">
    <source>
        <dbReference type="EMBL" id="CAI9572312.1"/>
    </source>
</evidence>
<comment type="caution">
    <text evidence="2">The sequence shown here is derived from an EMBL/GenBank/DDBJ whole genome shotgun (WGS) entry which is preliminary data.</text>
</comment>
<evidence type="ECO:0000256" key="1">
    <source>
        <dbReference type="SAM" id="SignalP"/>
    </source>
</evidence>
<keyword evidence="3" id="KW-1185">Reference proteome</keyword>